<dbReference type="AlphaFoldDB" id="A0A656GMB8"/>
<feature type="non-terminal residue" evidence="1">
    <location>
        <position position="29"/>
    </location>
</feature>
<evidence type="ECO:0000313" key="2">
    <source>
        <dbReference type="Proteomes" id="UP000003465"/>
    </source>
</evidence>
<protein>
    <submittedName>
        <fullName evidence="1">ISPsy3, transposase</fullName>
    </submittedName>
</protein>
<sequence length="29" mass="3304">MAIMKPAYPPLLLQMSPAYTPRPLKNLFT</sequence>
<accession>A0A656GMB8</accession>
<name>A0A656GMB8_PSEA0</name>
<proteinExistence type="predicted"/>
<comment type="caution">
    <text evidence="1">The sequence shown here is derived from an EMBL/GenBank/DDBJ whole genome shotgun (WGS) entry which is preliminary data.</text>
</comment>
<evidence type="ECO:0000313" key="1">
    <source>
        <dbReference type="EMBL" id="EGH26777.1"/>
    </source>
</evidence>
<gene>
    <name evidence="1" type="ORF">PSYMO_37032</name>
</gene>
<dbReference type="EMBL" id="AEAG01002830">
    <property type="protein sequence ID" value="EGH26777.1"/>
    <property type="molecule type" value="Genomic_DNA"/>
</dbReference>
<reference evidence="1 2" key="1">
    <citation type="journal article" date="2011" name="PLoS Pathog.">
        <title>Dynamic evolution of pathogenicity revealed by sequencing and comparative genomics of 19 Pseudomonas syringae isolates.</title>
        <authorList>
            <person name="Baltrus D.A."/>
            <person name="Nishimura M.T."/>
            <person name="Romanchuk A."/>
            <person name="Chang J.H."/>
            <person name="Mukhtar M.S."/>
            <person name="Cherkis K."/>
            <person name="Roach J."/>
            <person name="Grant S.R."/>
            <person name="Jones C.D."/>
            <person name="Dangl J.L."/>
        </authorList>
    </citation>
    <scope>NUCLEOTIDE SEQUENCE [LARGE SCALE GENOMIC DNA]</scope>
    <source>
        <strain evidence="1 2">301020</strain>
    </source>
</reference>
<dbReference type="Proteomes" id="UP000003465">
    <property type="component" value="Unassembled WGS sequence"/>
</dbReference>
<organism evidence="1 2">
    <name type="scientific">Pseudomonas amygdali pv. mori str. 301020</name>
    <dbReference type="NCBI Taxonomy" id="629261"/>
    <lineage>
        <taxon>Bacteria</taxon>
        <taxon>Pseudomonadati</taxon>
        <taxon>Pseudomonadota</taxon>
        <taxon>Gammaproteobacteria</taxon>
        <taxon>Pseudomonadales</taxon>
        <taxon>Pseudomonadaceae</taxon>
        <taxon>Pseudomonas</taxon>
        <taxon>Pseudomonas amygdali</taxon>
    </lineage>
</organism>